<protein>
    <submittedName>
        <fullName evidence="1">Uncharacterized protein</fullName>
    </submittedName>
</protein>
<evidence type="ECO:0000313" key="2">
    <source>
        <dbReference type="Proteomes" id="UP000280296"/>
    </source>
</evidence>
<proteinExistence type="predicted"/>
<dbReference type="EMBL" id="RYZH01000002">
    <property type="protein sequence ID" value="RUL89437.1"/>
    <property type="molecule type" value="Genomic_DNA"/>
</dbReference>
<dbReference type="RefSeq" id="WP_126723513.1">
    <property type="nucleotide sequence ID" value="NZ_RYZH01000002.1"/>
</dbReference>
<reference evidence="1 2" key="2">
    <citation type="submission" date="2019-01" db="EMBL/GenBank/DDBJ databases">
        <title>Tautonia sociabilis, a novel thermotolerant planctomycete of Isosphaeraceae family, isolated from a 4000 m deep subterranean habitat.</title>
        <authorList>
            <person name="Kovaleva O.L."/>
            <person name="Elcheninov A.G."/>
            <person name="Van Heerden E."/>
            <person name="Toshchakov S.V."/>
            <person name="Novikov A."/>
            <person name="Bonch-Osmolovskaya E.A."/>
            <person name="Kublanov I.V."/>
        </authorList>
    </citation>
    <scope>NUCLEOTIDE SEQUENCE [LARGE SCALE GENOMIC DNA]</scope>
    <source>
        <strain evidence="1 2">GM2012</strain>
    </source>
</reference>
<accession>A0A432MQL8</accession>
<name>A0A432MQL8_9BACT</name>
<dbReference type="Proteomes" id="UP000280296">
    <property type="component" value="Unassembled WGS sequence"/>
</dbReference>
<reference evidence="1 2" key="1">
    <citation type="submission" date="2018-12" db="EMBL/GenBank/DDBJ databases">
        <authorList>
            <person name="Toschakov S.V."/>
        </authorList>
    </citation>
    <scope>NUCLEOTIDE SEQUENCE [LARGE SCALE GENOMIC DNA]</scope>
    <source>
        <strain evidence="1 2">GM2012</strain>
    </source>
</reference>
<comment type="caution">
    <text evidence="1">The sequence shown here is derived from an EMBL/GenBank/DDBJ whole genome shotgun (WGS) entry which is preliminary data.</text>
</comment>
<dbReference type="AlphaFoldDB" id="A0A432MQL8"/>
<organism evidence="1 2">
    <name type="scientific">Tautonia sociabilis</name>
    <dbReference type="NCBI Taxonomy" id="2080755"/>
    <lineage>
        <taxon>Bacteria</taxon>
        <taxon>Pseudomonadati</taxon>
        <taxon>Planctomycetota</taxon>
        <taxon>Planctomycetia</taxon>
        <taxon>Isosphaerales</taxon>
        <taxon>Isosphaeraceae</taxon>
        <taxon>Tautonia</taxon>
    </lineage>
</organism>
<keyword evidence="2" id="KW-1185">Reference proteome</keyword>
<sequence>MQIVHRTSHTEKLAFTVRPDAATRKALVAAGWRYNGLHWWRNVNHTAIRKAKDLPALLAPVGQAEAATA</sequence>
<gene>
    <name evidence="1" type="ORF">TsocGM_01305</name>
</gene>
<evidence type="ECO:0000313" key="1">
    <source>
        <dbReference type="EMBL" id="RUL89437.1"/>
    </source>
</evidence>